<proteinExistence type="predicted"/>
<keyword evidence="1" id="KW-0812">Transmembrane</keyword>
<keyword evidence="1" id="KW-1133">Transmembrane helix</keyword>
<dbReference type="HOGENOM" id="CLU_2191902_0_0_9"/>
<dbReference type="RefSeq" id="WP_005945496.1">
    <property type="nucleotide sequence ID" value="NZ_CP136423.1"/>
</dbReference>
<feature type="transmembrane region" description="Helical" evidence="1">
    <location>
        <begin position="26"/>
        <end position="44"/>
    </location>
</feature>
<reference evidence="2 3" key="2">
    <citation type="submission" date="2009-02" db="EMBL/GenBank/DDBJ databases">
        <title>Draft genome sequence of Blautia hydrogenotrophica DSM 10507 (Ruminococcus hydrogenotrophicus DSM 10507).</title>
        <authorList>
            <person name="Sudarsanam P."/>
            <person name="Ley R."/>
            <person name="Guruge J."/>
            <person name="Turnbaugh P.J."/>
            <person name="Mahowald M."/>
            <person name="Liep D."/>
            <person name="Gordon J."/>
        </authorList>
    </citation>
    <scope>NUCLEOTIDE SEQUENCE [LARGE SCALE GENOMIC DNA]</scope>
    <source>
        <strain evidence="3">DSM 10507 / JCM 14656 / S5a33</strain>
    </source>
</reference>
<dbReference type="Proteomes" id="UP000003100">
    <property type="component" value="Unassembled WGS sequence"/>
</dbReference>
<sequence>MAEKQFENVYVQREKSVTTERKDMKIFRIISLVALTVFWIGYGYALYRDNSGNTSYYLSLITIFSILNADILFTRKKLQNKVLNIYTKILGILFCVLAFYSVISVILS</sequence>
<evidence type="ECO:0000256" key="1">
    <source>
        <dbReference type="SAM" id="Phobius"/>
    </source>
</evidence>
<gene>
    <name evidence="2" type="ORF">RUMHYD_00375</name>
</gene>
<feature type="transmembrane region" description="Helical" evidence="1">
    <location>
        <begin position="56"/>
        <end position="73"/>
    </location>
</feature>
<evidence type="ECO:0000313" key="3">
    <source>
        <dbReference type="Proteomes" id="UP000003100"/>
    </source>
</evidence>
<organism evidence="2 3">
    <name type="scientific">Blautia hydrogenotrophica (strain DSM 10507 / JCM 14656 / S5a33)</name>
    <name type="common">Ruminococcus hydrogenotrophicus</name>
    <dbReference type="NCBI Taxonomy" id="476272"/>
    <lineage>
        <taxon>Bacteria</taxon>
        <taxon>Bacillati</taxon>
        <taxon>Bacillota</taxon>
        <taxon>Clostridia</taxon>
        <taxon>Lachnospirales</taxon>
        <taxon>Lachnospiraceae</taxon>
        <taxon>Blautia</taxon>
    </lineage>
</organism>
<name>C0CHR1_BLAHS</name>
<reference evidence="2 3" key="1">
    <citation type="submission" date="2009-01" db="EMBL/GenBank/DDBJ databases">
        <authorList>
            <person name="Fulton L."/>
            <person name="Clifton S."/>
            <person name="Fulton B."/>
            <person name="Xu J."/>
            <person name="Minx P."/>
            <person name="Pepin K.H."/>
            <person name="Johnson M."/>
            <person name="Bhonagiri V."/>
            <person name="Nash W.E."/>
            <person name="Mardis E.R."/>
            <person name="Wilson R.K."/>
        </authorList>
    </citation>
    <scope>NUCLEOTIDE SEQUENCE [LARGE SCALE GENOMIC DNA]</scope>
    <source>
        <strain evidence="3">DSM 10507 / JCM 14656 / S5a33</strain>
    </source>
</reference>
<accession>C0CHR1</accession>
<feature type="transmembrane region" description="Helical" evidence="1">
    <location>
        <begin position="85"/>
        <end position="107"/>
    </location>
</feature>
<keyword evidence="1" id="KW-0472">Membrane</keyword>
<dbReference type="PATRIC" id="fig|476272.21.peg.3383"/>
<dbReference type="EMBL" id="ACBZ01000015">
    <property type="protein sequence ID" value="EEG50661.1"/>
    <property type="molecule type" value="Genomic_DNA"/>
</dbReference>
<dbReference type="AlphaFoldDB" id="C0CHR1"/>
<comment type="caution">
    <text evidence="2">The sequence shown here is derived from an EMBL/GenBank/DDBJ whole genome shotgun (WGS) entry which is preliminary data.</text>
</comment>
<protein>
    <submittedName>
        <fullName evidence="2">Uncharacterized protein</fullName>
    </submittedName>
</protein>
<dbReference type="GeneID" id="86821629"/>
<evidence type="ECO:0000313" key="2">
    <source>
        <dbReference type="EMBL" id="EEG50661.1"/>
    </source>
</evidence>
<dbReference type="eggNOG" id="ENOG5033GZW">
    <property type="taxonomic scope" value="Bacteria"/>
</dbReference>
<keyword evidence="3" id="KW-1185">Reference proteome</keyword>